<dbReference type="PROSITE" id="PS50043">
    <property type="entry name" value="HTH_LUXR_2"/>
    <property type="match status" value="1"/>
</dbReference>
<dbReference type="InterPro" id="IPR016032">
    <property type="entry name" value="Sig_transdc_resp-reg_C-effctor"/>
</dbReference>
<dbReference type="SMART" id="SM00421">
    <property type="entry name" value="HTH_LUXR"/>
    <property type="match status" value="1"/>
</dbReference>
<dbReference type="EMBL" id="JACIDU010000005">
    <property type="protein sequence ID" value="MBB4103135.1"/>
    <property type="molecule type" value="Genomic_DNA"/>
</dbReference>
<dbReference type="InterPro" id="IPR005143">
    <property type="entry name" value="TF_LuxR_autoind-bd_dom"/>
</dbReference>
<evidence type="ECO:0000259" key="4">
    <source>
        <dbReference type="PROSITE" id="PS50043"/>
    </source>
</evidence>
<feature type="domain" description="HTH luxR-type" evidence="4">
    <location>
        <begin position="170"/>
        <end position="235"/>
    </location>
</feature>
<keyword evidence="3" id="KW-0804">Transcription</keyword>
<keyword evidence="6" id="KW-1185">Reference proteome</keyword>
<dbReference type="SUPFAM" id="SSF46894">
    <property type="entry name" value="C-terminal effector domain of the bipartite response regulators"/>
    <property type="match status" value="1"/>
</dbReference>
<organism evidence="5 6">
    <name type="scientific">Allorhizobium borbori</name>
    <dbReference type="NCBI Taxonomy" id="485907"/>
    <lineage>
        <taxon>Bacteria</taxon>
        <taxon>Pseudomonadati</taxon>
        <taxon>Pseudomonadota</taxon>
        <taxon>Alphaproteobacteria</taxon>
        <taxon>Hyphomicrobiales</taxon>
        <taxon>Rhizobiaceae</taxon>
        <taxon>Rhizobium/Agrobacterium group</taxon>
        <taxon>Allorhizobium</taxon>
    </lineage>
</organism>
<dbReference type="RefSeq" id="WP_183791352.1">
    <property type="nucleotide sequence ID" value="NZ_JACIDU010000005.1"/>
</dbReference>
<dbReference type="InterPro" id="IPR036693">
    <property type="entry name" value="TF_LuxR_autoind-bd_dom_sf"/>
</dbReference>
<gene>
    <name evidence="5" type="ORF">GGQ66_001690</name>
</gene>
<dbReference type="GO" id="GO:0006355">
    <property type="term" value="P:regulation of DNA-templated transcription"/>
    <property type="evidence" value="ECO:0007669"/>
    <property type="project" value="InterPro"/>
</dbReference>
<proteinExistence type="predicted"/>
<name>A0A7W6K0U5_9HYPH</name>
<dbReference type="Gene3D" id="1.10.10.10">
    <property type="entry name" value="Winged helix-like DNA-binding domain superfamily/Winged helix DNA-binding domain"/>
    <property type="match status" value="1"/>
</dbReference>
<sequence length="237" mass="26502">MKTWLRNLMDATSVMTTTRAIFDLVMLSTKELGFEHFSYIHVDATNLSRLTTLSNFPPQWQARYLEGRYDAFDPVLSRARQCAHAFLWNGEELLRGSRASIRKMFIEAYDLGIRAGVAIPFETGLRGRGIFMLTTADPHRLQSLKLDPVLSVNAVTLLHARIEACAAELPSSPIPDLSGRQAMTLKWSAEGRTMRDIAKIENTSYSNVHFHLINAKKALRADTLPQATAVATKLGLI</sequence>
<dbReference type="Pfam" id="PF00196">
    <property type="entry name" value="GerE"/>
    <property type="match status" value="1"/>
</dbReference>
<evidence type="ECO:0000256" key="3">
    <source>
        <dbReference type="ARBA" id="ARBA00023163"/>
    </source>
</evidence>
<keyword evidence="1" id="KW-0805">Transcription regulation</keyword>
<dbReference type="AlphaFoldDB" id="A0A7W6K0U5"/>
<evidence type="ECO:0000256" key="2">
    <source>
        <dbReference type="ARBA" id="ARBA00023125"/>
    </source>
</evidence>
<evidence type="ECO:0000313" key="5">
    <source>
        <dbReference type="EMBL" id="MBB4103135.1"/>
    </source>
</evidence>
<dbReference type="Proteomes" id="UP000584824">
    <property type="component" value="Unassembled WGS sequence"/>
</dbReference>
<dbReference type="GO" id="GO:0003677">
    <property type="term" value="F:DNA binding"/>
    <property type="evidence" value="ECO:0007669"/>
    <property type="project" value="UniProtKB-KW"/>
</dbReference>
<dbReference type="InterPro" id="IPR000792">
    <property type="entry name" value="Tscrpt_reg_LuxR_C"/>
</dbReference>
<protein>
    <submittedName>
        <fullName evidence="5">LuxR family transcriptional activator of conjugal transfer of Ti plasmids</fullName>
    </submittedName>
</protein>
<accession>A0A7W6K0U5</accession>
<comment type="caution">
    <text evidence="5">The sequence shown here is derived from an EMBL/GenBank/DDBJ whole genome shotgun (WGS) entry which is preliminary data.</text>
</comment>
<dbReference type="Pfam" id="PF03472">
    <property type="entry name" value="Autoind_bind"/>
    <property type="match status" value="1"/>
</dbReference>
<dbReference type="SUPFAM" id="SSF75516">
    <property type="entry name" value="Pheromone-binding domain of LuxR-like quorum-sensing transcription factors"/>
    <property type="match status" value="1"/>
</dbReference>
<dbReference type="Gene3D" id="3.30.450.80">
    <property type="entry name" value="Transcription factor LuxR-like, autoinducer-binding domain"/>
    <property type="match status" value="1"/>
</dbReference>
<keyword evidence="2" id="KW-0238">DNA-binding</keyword>
<evidence type="ECO:0000313" key="6">
    <source>
        <dbReference type="Proteomes" id="UP000584824"/>
    </source>
</evidence>
<dbReference type="InterPro" id="IPR036388">
    <property type="entry name" value="WH-like_DNA-bd_sf"/>
</dbReference>
<evidence type="ECO:0000256" key="1">
    <source>
        <dbReference type="ARBA" id="ARBA00023015"/>
    </source>
</evidence>
<reference evidence="5 6" key="1">
    <citation type="submission" date="2020-08" db="EMBL/GenBank/DDBJ databases">
        <title>Genomic Encyclopedia of Type Strains, Phase IV (KMG-IV): sequencing the most valuable type-strain genomes for metagenomic binning, comparative biology and taxonomic classification.</title>
        <authorList>
            <person name="Goeker M."/>
        </authorList>
    </citation>
    <scope>NUCLEOTIDE SEQUENCE [LARGE SCALE GENOMIC DNA]</scope>
    <source>
        <strain evidence="5 6">DSM 26385</strain>
    </source>
</reference>